<evidence type="ECO:0000313" key="8">
    <source>
        <dbReference type="EMBL" id="RGY12569.1"/>
    </source>
</evidence>
<organism evidence="8 9">
    <name type="scientific">Butyricimonas virosa</name>
    <dbReference type="NCBI Taxonomy" id="544645"/>
    <lineage>
        <taxon>Bacteria</taxon>
        <taxon>Pseudomonadati</taxon>
        <taxon>Bacteroidota</taxon>
        <taxon>Bacteroidia</taxon>
        <taxon>Bacteroidales</taxon>
        <taxon>Odoribacteraceae</taxon>
        <taxon>Butyricimonas</taxon>
    </lineage>
</organism>
<dbReference type="Gene3D" id="1.25.40.390">
    <property type="match status" value="1"/>
</dbReference>
<proteinExistence type="inferred from homology"/>
<dbReference type="Proteomes" id="UP000286063">
    <property type="component" value="Unassembled WGS sequence"/>
</dbReference>
<dbReference type="InterPro" id="IPR033985">
    <property type="entry name" value="SusD-like_N"/>
</dbReference>
<dbReference type="AlphaFoldDB" id="A0A413IJ73"/>
<keyword evidence="4" id="KW-0472">Membrane</keyword>
<sequence>MKRMKSILLIIVSSFMFWMLVGCNGFLDEYSISEVRPTEVTDLEQLLLGDAYLDADQKEVQYNIMDIFTDDIKCNGLGNEGYRDYFEHMRWRFLWEPNMFNAAGGGYDAAFWELPYNKILGCNIVLDCLDDMTGEESLRENLRGEAFVLRSLYYLMMVNMYGMPYNEGDPARNPGVPLKLTMDVRDERFPRNTVAEVYGRIEKDLLTGNRLLTENDYKRNFLRIGHLAAKALLSRVYLYMEDWDRAIAYADSVLQVKPNLLDLNTVSWSTPRSPSSLSVYSIDTPDEVIWMREGYRKLDDMQASDPCYLASDDLLDLYGPCNHNMVQNKTIKDIRGCLYFAWNFKMAFPSLTYYRSYLSIGGSDNGVYQGIRTAEMYLNRAEGYIRKYMVEGNMSYCRKALDDLNELRRHRFNKTYEYEEVNITDPELLFKFYQEERRRELAGDWIHRWCDLRRYGMPEISHVYFETSSGNKTEMTLSKNRYVLPIPEEIIRLNPLLEQNK</sequence>
<dbReference type="EMBL" id="QSCR01000042">
    <property type="protein sequence ID" value="RGY12569.1"/>
    <property type="molecule type" value="Genomic_DNA"/>
</dbReference>
<comment type="subcellular location">
    <subcellularLocation>
        <location evidence="1">Cell outer membrane</location>
    </subcellularLocation>
</comment>
<reference evidence="8 9" key="1">
    <citation type="submission" date="2018-08" db="EMBL/GenBank/DDBJ databases">
        <title>A genome reference for cultivated species of the human gut microbiota.</title>
        <authorList>
            <person name="Zou Y."/>
            <person name="Xue W."/>
            <person name="Luo G."/>
        </authorList>
    </citation>
    <scope>NUCLEOTIDE SEQUENCE [LARGE SCALE GENOMIC DNA]</scope>
    <source>
        <strain evidence="8 9">OF02-7</strain>
    </source>
</reference>
<dbReference type="InterPro" id="IPR012944">
    <property type="entry name" value="SusD_RagB_dom"/>
</dbReference>
<evidence type="ECO:0000256" key="2">
    <source>
        <dbReference type="ARBA" id="ARBA00006275"/>
    </source>
</evidence>
<name>A0A413IJ73_9BACT</name>
<dbReference type="Pfam" id="PF14322">
    <property type="entry name" value="SusD-like_3"/>
    <property type="match status" value="1"/>
</dbReference>
<evidence type="ECO:0000313" key="9">
    <source>
        <dbReference type="Proteomes" id="UP000286063"/>
    </source>
</evidence>
<comment type="similarity">
    <text evidence="2">Belongs to the SusD family.</text>
</comment>
<accession>A0A413IJ73</accession>
<comment type="caution">
    <text evidence="8">The sequence shown here is derived from an EMBL/GenBank/DDBJ whole genome shotgun (WGS) entry which is preliminary data.</text>
</comment>
<protein>
    <submittedName>
        <fullName evidence="8">RagB/SusD family nutrient uptake outer membrane protein</fullName>
    </submittedName>
</protein>
<evidence type="ECO:0000256" key="1">
    <source>
        <dbReference type="ARBA" id="ARBA00004442"/>
    </source>
</evidence>
<gene>
    <name evidence="8" type="ORF">DXA50_17550</name>
</gene>
<evidence type="ECO:0000259" key="6">
    <source>
        <dbReference type="Pfam" id="PF07980"/>
    </source>
</evidence>
<dbReference type="SUPFAM" id="SSF48452">
    <property type="entry name" value="TPR-like"/>
    <property type="match status" value="1"/>
</dbReference>
<keyword evidence="5" id="KW-0998">Cell outer membrane</keyword>
<dbReference type="PROSITE" id="PS51257">
    <property type="entry name" value="PROKAR_LIPOPROTEIN"/>
    <property type="match status" value="1"/>
</dbReference>
<feature type="domain" description="SusD-like N-terminal" evidence="7">
    <location>
        <begin position="26"/>
        <end position="238"/>
    </location>
</feature>
<feature type="domain" description="RagB/SusD" evidence="6">
    <location>
        <begin position="370"/>
        <end position="500"/>
    </location>
</feature>
<dbReference type="InterPro" id="IPR011990">
    <property type="entry name" value="TPR-like_helical_dom_sf"/>
</dbReference>
<evidence type="ECO:0000256" key="3">
    <source>
        <dbReference type="ARBA" id="ARBA00022729"/>
    </source>
</evidence>
<evidence type="ECO:0000259" key="7">
    <source>
        <dbReference type="Pfam" id="PF14322"/>
    </source>
</evidence>
<keyword evidence="3" id="KW-0732">Signal</keyword>
<evidence type="ECO:0000256" key="5">
    <source>
        <dbReference type="ARBA" id="ARBA00023237"/>
    </source>
</evidence>
<dbReference type="Pfam" id="PF07980">
    <property type="entry name" value="SusD_RagB"/>
    <property type="match status" value="1"/>
</dbReference>
<evidence type="ECO:0000256" key="4">
    <source>
        <dbReference type="ARBA" id="ARBA00023136"/>
    </source>
</evidence>
<dbReference type="OrthoDB" id="630434at2"/>
<dbReference type="GO" id="GO:0009279">
    <property type="term" value="C:cell outer membrane"/>
    <property type="evidence" value="ECO:0007669"/>
    <property type="project" value="UniProtKB-SubCell"/>
</dbReference>